<protein>
    <recommendedName>
        <fullName evidence="4">ABC-type glycine betaine transport system substrate-binding domain-containing protein</fullName>
    </recommendedName>
</protein>
<evidence type="ECO:0000256" key="1">
    <source>
        <dbReference type="SAM" id="MobiDB-lite"/>
    </source>
</evidence>
<keyword evidence="3" id="KW-1185">Reference proteome</keyword>
<sequence>MTVAALAGCAAAQPQAAEPAIANAPVQILVPTSDTEDRVVAEIFRQSLRNAGRSAELVDAAALGDVPADRPGDALRTGEANLWLACTGEALEDYNPEEAEELEPKYKAAQEGESDSDEDYLATTHVALIGSLPPELITTDPSSAEGCPNDADVELPENYTPIFNKQLFDRDERNVVSSVAKFLTADDIADITEDADDRGASKGDAKAAAKAVREAVSEWVATEMPAAEINEGGDSDDSSDAEL</sequence>
<proteinExistence type="predicted"/>
<dbReference type="Proteomes" id="UP001220064">
    <property type="component" value="Chromosome"/>
</dbReference>
<reference evidence="2 3" key="1">
    <citation type="submission" date="2020-10" db="EMBL/GenBank/DDBJ databases">
        <title>Complete genome sequence of Corynebacterium massiliense DSM 45435, type strain of Corynebacterium massiliense.</title>
        <authorList>
            <person name="Busche T."/>
            <person name="Kalinowski J."/>
            <person name="Ruckert C."/>
        </authorList>
    </citation>
    <scope>NUCLEOTIDE SEQUENCE [LARGE SCALE GENOMIC DNA]</scope>
    <source>
        <strain evidence="2 3">DSM 45435</strain>
    </source>
</reference>
<feature type="region of interest" description="Disordered" evidence="1">
    <location>
        <begin position="222"/>
        <end position="243"/>
    </location>
</feature>
<evidence type="ECO:0008006" key="4">
    <source>
        <dbReference type="Google" id="ProtNLM"/>
    </source>
</evidence>
<dbReference type="EMBL" id="CP063189">
    <property type="protein sequence ID" value="WCZ32278.1"/>
    <property type="molecule type" value="Genomic_DNA"/>
</dbReference>
<organism evidence="2 3">
    <name type="scientific">Corynebacterium massiliense DSM 45435</name>
    <dbReference type="NCBI Taxonomy" id="1121364"/>
    <lineage>
        <taxon>Bacteria</taxon>
        <taxon>Bacillati</taxon>
        <taxon>Actinomycetota</taxon>
        <taxon>Actinomycetes</taxon>
        <taxon>Mycobacteriales</taxon>
        <taxon>Corynebacteriaceae</taxon>
        <taxon>Corynebacterium</taxon>
    </lineage>
</organism>
<gene>
    <name evidence="2" type="ORF">CMASS_04135</name>
</gene>
<evidence type="ECO:0000313" key="3">
    <source>
        <dbReference type="Proteomes" id="UP001220064"/>
    </source>
</evidence>
<name>A0ABY7U960_9CORY</name>
<accession>A0ABY7U960</accession>
<feature type="compositionally biased region" description="Acidic residues" evidence="1">
    <location>
        <begin position="231"/>
        <end position="243"/>
    </location>
</feature>
<evidence type="ECO:0000313" key="2">
    <source>
        <dbReference type="EMBL" id="WCZ32278.1"/>
    </source>
</evidence>